<keyword evidence="5" id="KW-0862">Zinc</keyword>
<dbReference type="Proteomes" id="UP000439903">
    <property type="component" value="Unassembled WGS sequence"/>
</dbReference>
<dbReference type="EMBL" id="WTPW01000287">
    <property type="protein sequence ID" value="KAF0526554.1"/>
    <property type="molecule type" value="Genomic_DNA"/>
</dbReference>
<feature type="coiled-coil region" evidence="7">
    <location>
        <begin position="959"/>
        <end position="986"/>
    </location>
</feature>
<proteinExistence type="predicted"/>
<dbReference type="GO" id="GO:0002376">
    <property type="term" value="P:immune system process"/>
    <property type="evidence" value="ECO:0007669"/>
    <property type="project" value="UniProtKB-KW"/>
</dbReference>
<evidence type="ECO:0000313" key="10">
    <source>
        <dbReference type="Proteomes" id="UP000439903"/>
    </source>
</evidence>
<dbReference type="OrthoDB" id="2440927at2759"/>
<dbReference type="AlphaFoldDB" id="A0A8H4ARQ9"/>
<dbReference type="GO" id="GO:0004842">
    <property type="term" value="F:ubiquitin-protein transferase activity"/>
    <property type="evidence" value="ECO:0007669"/>
    <property type="project" value="InterPro"/>
</dbReference>
<dbReference type="InterPro" id="IPR031248">
    <property type="entry name" value="RNF213"/>
</dbReference>
<gene>
    <name evidence="9" type="ORF">F8M41_014065</name>
</gene>
<dbReference type="PROSITE" id="PS51981">
    <property type="entry name" value="ZF_RZ"/>
    <property type="match status" value="1"/>
</dbReference>
<accession>A0A8H4ARQ9</accession>
<evidence type="ECO:0000313" key="9">
    <source>
        <dbReference type="EMBL" id="KAF0526554.1"/>
    </source>
</evidence>
<dbReference type="PANTHER" id="PTHR22605:SF1">
    <property type="entry name" value="RZ-TYPE DOMAIN-CONTAINING PROTEIN"/>
    <property type="match status" value="1"/>
</dbReference>
<evidence type="ECO:0000256" key="5">
    <source>
        <dbReference type="ARBA" id="ARBA00022833"/>
    </source>
</evidence>
<evidence type="ECO:0000256" key="6">
    <source>
        <dbReference type="ARBA" id="ARBA00022859"/>
    </source>
</evidence>
<organism evidence="9 10">
    <name type="scientific">Gigaspora margarita</name>
    <dbReference type="NCBI Taxonomy" id="4874"/>
    <lineage>
        <taxon>Eukaryota</taxon>
        <taxon>Fungi</taxon>
        <taxon>Fungi incertae sedis</taxon>
        <taxon>Mucoromycota</taxon>
        <taxon>Glomeromycotina</taxon>
        <taxon>Glomeromycetes</taxon>
        <taxon>Diversisporales</taxon>
        <taxon>Gigasporaceae</taxon>
        <taxon>Gigaspora</taxon>
    </lineage>
</organism>
<keyword evidence="2" id="KW-0963">Cytoplasm</keyword>
<keyword evidence="7" id="KW-0175">Coiled coil</keyword>
<dbReference type="GO" id="GO:0016887">
    <property type="term" value="F:ATP hydrolysis activity"/>
    <property type="evidence" value="ECO:0007669"/>
    <property type="project" value="InterPro"/>
</dbReference>
<evidence type="ECO:0000256" key="4">
    <source>
        <dbReference type="ARBA" id="ARBA00022771"/>
    </source>
</evidence>
<dbReference type="InterPro" id="IPR046439">
    <property type="entry name" value="ZF_RZ_dom"/>
</dbReference>
<name>A0A8H4ARQ9_GIGMA</name>
<dbReference type="PANTHER" id="PTHR22605">
    <property type="entry name" value="RZ-TYPE DOMAIN-CONTAINING PROTEIN"/>
    <property type="match status" value="1"/>
</dbReference>
<evidence type="ECO:0000256" key="7">
    <source>
        <dbReference type="SAM" id="Coils"/>
    </source>
</evidence>
<protein>
    <submittedName>
        <fullName evidence="9">E3 ubiquitin-protein ligase</fullName>
    </submittedName>
</protein>
<keyword evidence="6" id="KW-0391">Immunity</keyword>
<comment type="caution">
    <text evidence="9">The sequence shown here is derived from an EMBL/GenBank/DDBJ whole genome shotgun (WGS) entry which is preliminary data.</text>
</comment>
<evidence type="ECO:0000256" key="1">
    <source>
        <dbReference type="ARBA" id="ARBA00004496"/>
    </source>
</evidence>
<evidence type="ECO:0000256" key="3">
    <source>
        <dbReference type="ARBA" id="ARBA00022723"/>
    </source>
</evidence>
<keyword evidence="3" id="KW-0479">Metal-binding</keyword>
<sequence length="1025" mass="118848">MWVHQISTLHGAKANEFNEKDIFIGFDEEETIQSLVFDQFKRKKNDIDDESIVKKCKERLIAIASSDVTCQVDKLSTFKTEAQLQDRIKHFWLDSNDELLVLQCDLSTVNFRCIKLAKFIIEQIRTKYLEKKWKMKTGMPVKNACIILHIHREQKATNISFDFICGWNQVTIGTLLPEEKNMQIFMQGKILNVMNSVLPFEEFLEQELLWCLLCIKYPSTLESVEHIKYLVDEIPQHPRFINVLKQRILKWLDENTSENWQLQVASDKKVLYLHSSFTAALRSYIRIIVRKYIAKLLCALERLSALKTLLNLERKNSNSDLIEFWYQMFNDNDIINIENLMDPKPDRYSITNGPFNMKFPFSLYIIKQINNYEKLYLEDIKMLEENENNIDKDTGYLSNNVVADCFERFQNILSKIPTLKHESLKKEINLYHKDFLTFISSGLGDNKNHRLIGPLLLRRLGKKLNLNPIRLHTYWWTKSDIIISELQLANQLEVPQILLLCSELSTGPLSTSLHLLNICNDLVSKKAIHSNSLSTIINLGRNYDDIIPLESPDHLCIYEKVFAQGKPSCFTSFTIRYIFRSEAEGWFSAIIGNPDQVLNSSPRLNVINRQLEKNPCDSQLAILCCDVIQEEFFAKVDLQRLKELFIGAIWTLCKNNVRQLQLVCAIALLKQTIVARLFVINAIHKLNGNEKKIIANLRSSLGNISLSQVYKQLIMGLLTNENPTLRIDPRIDNKTLLIHLVMMHILAVHASLPDNHSPLTQYLHQLQNVRNTYILTCPSDEEAILMGALSGFSWYECTCEYKYVVGECGKTMQSWPCPKCKRQIGGQHHKSAPGQTKLGSNQIQNAIANKNKTGYIMEQGSLERGKSVREMTASSYRILHLFVYTLIAFSEHSHSFLNNLDDPIAHYLALIFHDILHSITSDDRPQSSILRTPEVRTTWECQFTTRYITNRAKSPTAFILSLRNKLQKAKEERKEKTSAFEAEINETLMTFNNTYKTRRLPRLWRHIGNTSFKDFRAYYENNEIY</sequence>
<dbReference type="GO" id="GO:0008270">
    <property type="term" value="F:zinc ion binding"/>
    <property type="evidence" value="ECO:0007669"/>
    <property type="project" value="UniProtKB-KW"/>
</dbReference>
<dbReference type="GO" id="GO:0005737">
    <property type="term" value="C:cytoplasm"/>
    <property type="evidence" value="ECO:0007669"/>
    <property type="project" value="UniProtKB-SubCell"/>
</dbReference>
<evidence type="ECO:0000256" key="2">
    <source>
        <dbReference type="ARBA" id="ARBA00022490"/>
    </source>
</evidence>
<reference evidence="9 10" key="1">
    <citation type="journal article" date="2019" name="Environ. Microbiol.">
        <title>At the nexus of three kingdoms: the genome of the mycorrhizal fungus Gigaspora margarita provides insights into plant, endobacterial and fungal interactions.</title>
        <authorList>
            <person name="Venice F."/>
            <person name="Ghignone S."/>
            <person name="Salvioli di Fossalunga A."/>
            <person name="Amselem J."/>
            <person name="Novero M."/>
            <person name="Xianan X."/>
            <person name="Sedzielewska Toro K."/>
            <person name="Morin E."/>
            <person name="Lipzen A."/>
            <person name="Grigoriev I.V."/>
            <person name="Henrissat B."/>
            <person name="Martin F.M."/>
            <person name="Bonfante P."/>
        </authorList>
    </citation>
    <scope>NUCLEOTIDE SEQUENCE [LARGE SCALE GENOMIC DNA]</scope>
    <source>
        <strain evidence="9 10">BEG34</strain>
    </source>
</reference>
<feature type="domain" description="RZ-type" evidence="8">
    <location>
        <begin position="777"/>
        <end position="853"/>
    </location>
</feature>
<comment type="subcellular location">
    <subcellularLocation>
        <location evidence="1">Cytoplasm</location>
    </subcellularLocation>
</comment>
<keyword evidence="4" id="KW-0863">Zinc-finger</keyword>
<dbReference type="Pfam" id="PF20173">
    <property type="entry name" value="ZnF_RZ-type"/>
    <property type="match status" value="1"/>
</dbReference>
<keyword evidence="10" id="KW-1185">Reference proteome</keyword>
<evidence type="ECO:0000259" key="8">
    <source>
        <dbReference type="PROSITE" id="PS51981"/>
    </source>
</evidence>